<feature type="compositionally biased region" description="Polar residues" evidence="2">
    <location>
        <begin position="198"/>
        <end position="212"/>
    </location>
</feature>
<gene>
    <name evidence="4" type="ORF">FFLO_04868</name>
</gene>
<dbReference type="Proteomes" id="UP000812966">
    <property type="component" value="Unassembled WGS sequence"/>
</dbReference>
<dbReference type="GO" id="GO:0031380">
    <property type="term" value="C:nuclear RNA-directed RNA polymerase complex"/>
    <property type="evidence" value="ECO:0007669"/>
    <property type="project" value="TreeGrafter"/>
</dbReference>
<feature type="region of interest" description="Disordered" evidence="2">
    <location>
        <begin position="141"/>
        <end position="232"/>
    </location>
</feature>
<keyword evidence="1" id="KW-0694">RNA-binding</keyword>
<organism evidence="4 5">
    <name type="scientific">Filobasidium floriforme</name>
    <dbReference type="NCBI Taxonomy" id="5210"/>
    <lineage>
        <taxon>Eukaryota</taxon>
        <taxon>Fungi</taxon>
        <taxon>Dikarya</taxon>
        <taxon>Basidiomycota</taxon>
        <taxon>Agaricomycotina</taxon>
        <taxon>Tremellomycetes</taxon>
        <taxon>Filobasidiales</taxon>
        <taxon>Filobasidiaceae</taxon>
        <taxon>Filobasidium</taxon>
    </lineage>
</organism>
<accession>A0A8K0JI12</accession>
<evidence type="ECO:0000313" key="4">
    <source>
        <dbReference type="EMBL" id="KAG7530698.1"/>
    </source>
</evidence>
<keyword evidence="5" id="KW-1185">Reference proteome</keyword>
<dbReference type="EC" id="2.7.7.48" evidence="1"/>
<evidence type="ECO:0000256" key="2">
    <source>
        <dbReference type="SAM" id="MobiDB-lite"/>
    </source>
</evidence>
<evidence type="ECO:0000259" key="3">
    <source>
        <dbReference type="Pfam" id="PF05183"/>
    </source>
</evidence>
<dbReference type="GO" id="GO:0003968">
    <property type="term" value="F:RNA-directed RNA polymerase activity"/>
    <property type="evidence" value="ECO:0007669"/>
    <property type="project" value="UniProtKB-KW"/>
</dbReference>
<comment type="similarity">
    <text evidence="1">Belongs to the RdRP family.</text>
</comment>
<dbReference type="GO" id="GO:0003723">
    <property type="term" value="F:RNA binding"/>
    <property type="evidence" value="ECO:0007669"/>
    <property type="project" value="UniProtKB-KW"/>
</dbReference>
<protein>
    <recommendedName>
        <fullName evidence="1">RNA-dependent RNA polymerase</fullName>
        <ecNumber evidence="1">2.7.7.48</ecNumber>
    </recommendedName>
</protein>
<evidence type="ECO:0000313" key="5">
    <source>
        <dbReference type="Proteomes" id="UP000812966"/>
    </source>
</evidence>
<feature type="domain" description="RDRP core" evidence="3">
    <location>
        <begin position="533"/>
        <end position="1054"/>
    </location>
</feature>
<comment type="catalytic activity">
    <reaction evidence="1">
        <text>RNA(n) + a ribonucleoside 5'-triphosphate = RNA(n+1) + diphosphate</text>
        <dbReference type="Rhea" id="RHEA:21248"/>
        <dbReference type="Rhea" id="RHEA-COMP:14527"/>
        <dbReference type="Rhea" id="RHEA-COMP:17342"/>
        <dbReference type="ChEBI" id="CHEBI:33019"/>
        <dbReference type="ChEBI" id="CHEBI:61557"/>
        <dbReference type="ChEBI" id="CHEBI:140395"/>
        <dbReference type="EC" id="2.7.7.48"/>
    </reaction>
</comment>
<evidence type="ECO:0000256" key="1">
    <source>
        <dbReference type="RuleBase" id="RU363098"/>
    </source>
</evidence>
<dbReference type="PANTHER" id="PTHR23079:SF55">
    <property type="entry name" value="RNA-DIRECTED RNA POLYMERASE"/>
    <property type="match status" value="1"/>
</dbReference>
<keyword evidence="1" id="KW-0548">Nucleotidyltransferase</keyword>
<dbReference type="EMBL" id="JABELV010000111">
    <property type="protein sequence ID" value="KAG7530698.1"/>
    <property type="molecule type" value="Genomic_DNA"/>
</dbReference>
<dbReference type="InterPro" id="IPR007855">
    <property type="entry name" value="RDRP"/>
</dbReference>
<dbReference type="InterPro" id="IPR057596">
    <property type="entry name" value="RDRP_core"/>
</dbReference>
<reference evidence="4" key="1">
    <citation type="submission" date="2020-04" db="EMBL/GenBank/DDBJ databases">
        <title>Analysis of mating type loci in Filobasidium floriforme.</title>
        <authorList>
            <person name="Nowrousian M."/>
        </authorList>
    </citation>
    <scope>NUCLEOTIDE SEQUENCE</scope>
    <source>
        <strain evidence="4">CBS 6242</strain>
    </source>
</reference>
<name>A0A8K0JI12_9TREE</name>
<sequence>MEDEDFIKLFDKMKIPAGLMTRSTAQQNDDSHFRVAGFSMGSMAPKADAYYEALSYPTVELESKVSFHPRTARFSFQITPLPPSQPSRLPRPASTSNIKSSFPFGTAPPGTNPLKGEIALEDVSTRGISCFRAEQPITVPCLPRPNRGSFSPNSPGSPRIPQNGPTNRGWNGREVSPFSVDSSSSSEYGSPPPKRSRYNSPSPSHFQTSPSPSYFPHSPASPGSGSGLGMNMNTTQTLQKVTFTITMRRPPRLFVPLLYPSGKSFVVDNSEAGKKNRDVTTRQGTSVDFVNVGGPAGMKRERDEGQIPVFSEQELFKVGEYLSYRFTLLMTTDEHDKLRKLLGDLGILAKDVLSPQGIDEFNSSHVHTHGINHGANGTRVNVVPIISIRPEHFQRRKLGKPLPFPRGDLTASLLPGIMRKLPFATRFLVEGLVSHGIILPFEAFTLVDKLEEIIPLTDRKKLGKSLGRPGWEYEGRPKDEPQNLRERVLGSLFMEDRVNDMGSIVKKRARALAKKGNAPELPSHLCKVYRCVITPTRILLFPAEQEVSNTILRRYRKQSERFLRVSFTDEDDKIKMNPIVRTVDAAVNSMGTVARVRRALYHGLDIAGRHYTFLAASTSQAREHGCWFVAEDPSGPSPLLAEQIRQNMGNINEKVVAKYAGHNGQAFSTTREVRNAKGEKINFDVADKTEDVKRDGYTFTDGAGLCSASVARAAARSLGYNSGPDSEPSTIQVRIGGSKGVLTVWPWMVRYQYSLRRSMEKFSSPDRSVNVIRVSRFSYAFLNRQFIVLLNNLGVRDEVFVDLFHDAVKEVKGMASRIAKGLHNPADVRRGDELSTYPVRAMVKYGFHRDACLQDLLKVIECRTLTDLRWRARLQIKQGVYLLGIPDELEILKEGEVFCRYQNPDETDEEAQVVTGTCIICRAPALHPGDIRHVKAVDRPQLHHLRNVIVFSTRGARDLPNMLGGGDLDGDDYSLIWDPRLIHKYDAPPMNYDAPDPPRVSKVTDQHLKDNFIDYLKLQILGQVDNAHLAWAAHQHHGPRGDNCLALAEIHSMAFAR</sequence>
<comment type="caution">
    <text evidence="4">The sequence shown here is derived from an EMBL/GenBank/DDBJ whole genome shotgun (WGS) entry which is preliminary data.</text>
</comment>
<feature type="compositionally biased region" description="Low complexity" evidence="2">
    <location>
        <begin position="176"/>
        <end position="189"/>
    </location>
</feature>
<dbReference type="PANTHER" id="PTHR23079">
    <property type="entry name" value="RNA-DEPENDENT RNA POLYMERASE"/>
    <property type="match status" value="1"/>
</dbReference>
<keyword evidence="1" id="KW-0808">Transferase</keyword>
<proteinExistence type="inferred from homology"/>
<dbReference type="GO" id="GO:0030422">
    <property type="term" value="P:siRNA processing"/>
    <property type="evidence" value="ECO:0007669"/>
    <property type="project" value="TreeGrafter"/>
</dbReference>
<keyword evidence="1" id="KW-0696">RNA-directed RNA polymerase</keyword>
<dbReference type="Pfam" id="PF05183">
    <property type="entry name" value="RdRP"/>
    <property type="match status" value="1"/>
</dbReference>
<dbReference type="AlphaFoldDB" id="A0A8K0JI12"/>
<feature type="region of interest" description="Disordered" evidence="2">
    <location>
        <begin position="80"/>
        <end position="116"/>
    </location>
</feature>